<reference evidence="9 10" key="1">
    <citation type="submission" date="2020-05" db="EMBL/GenBank/DDBJ databases">
        <title>Mucilaginibacter mali sp. nov.</title>
        <authorList>
            <person name="Kim H.S."/>
            <person name="Lee K.C."/>
            <person name="Suh M.K."/>
            <person name="Kim J.-S."/>
            <person name="Han K.-I."/>
            <person name="Eom M.K."/>
            <person name="Shin Y.K."/>
            <person name="Lee J.-S."/>
        </authorList>
    </citation>
    <scope>NUCLEOTIDE SEQUENCE [LARGE SCALE GENOMIC DNA]</scope>
    <source>
        <strain evidence="9 10">G2-14</strain>
    </source>
</reference>
<accession>A0A7D4Q8H7</accession>
<dbReference type="GO" id="GO:0016887">
    <property type="term" value="F:ATP hydrolysis activity"/>
    <property type="evidence" value="ECO:0007669"/>
    <property type="project" value="InterPro"/>
</dbReference>
<dbReference type="GO" id="GO:0051301">
    <property type="term" value="P:cell division"/>
    <property type="evidence" value="ECO:0007669"/>
    <property type="project" value="TreeGrafter"/>
</dbReference>
<dbReference type="SMART" id="SM00994">
    <property type="entry name" value="zf-C4_ClpX"/>
    <property type="match status" value="1"/>
</dbReference>
<comment type="function">
    <text evidence="6">ATP-dependent specificity component of the Clp protease. It directs the protease to specific substrates. Can perform chaperone functions in the absence of ClpP.</text>
</comment>
<evidence type="ECO:0000256" key="3">
    <source>
        <dbReference type="ARBA" id="ARBA00022833"/>
    </source>
</evidence>
<dbReference type="SMART" id="SM01086">
    <property type="entry name" value="ClpB_D2-small"/>
    <property type="match status" value="1"/>
</dbReference>
<dbReference type="GO" id="GO:0051603">
    <property type="term" value="P:proteolysis involved in protein catabolic process"/>
    <property type="evidence" value="ECO:0007669"/>
    <property type="project" value="TreeGrafter"/>
</dbReference>
<dbReference type="NCBIfam" id="NF003745">
    <property type="entry name" value="PRK05342.1"/>
    <property type="match status" value="1"/>
</dbReference>
<feature type="binding site" evidence="6 7">
    <location>
        <position position="32"/>
    </location>
    <ligand>
        <name>Zn(2+)</name>
        <dbReference type="ChEBI" id="CHEBI:29105"/>
    </ligand>
</feature>
<dbReference type="NCBIfam" id="TIGR00382">
    <property type="entry name" value="clpX"/>
    <property type="match status" value="1"/>
</dbReference>
<evidence type="ECO:0000259" key="8">
    <source>
        <dbReference type="PROSITE" id="PS51902"/>
    </source>
</evidence>
<feature type="binding site" evidence="6 7">
    <location>
        <position position="35"/>
    </location>
    <ligand>
        <name>Zn(2+)</name>
        <dbReference type="ChEBI" id="CHEBI:29105"/>
    </ligand>
</feature>
<dbReference type="SMART" id="SM00382">
    <property type="entry name" value="AAA"/>
    <property type="match status" value="1"/>
</dbReference>
<keyword evidence="3 6" id="KW-0862">Zinc</keyword>
<feature type="binding site" evidence="6 7">
    <location>
        <position position="10"/>
    </location>
    <ligand>
        <name>Zn(2+)</name>
        <dbReference type="ChEBI" id="CHEBI:29105"/>
    </ligand>
</feature>
<evidence type="ECO:0000256" key="4">
    <source>
        <dbReference type="ARBA" id="ARBA00022840"/>
    </source>
</evidence>
<feature type="domain" description="ClpX-type ZB" evidence="8">
    <location>
        <begin position="1"/>
        <end position="51"/>
    </location>
</feature>
<dbReference type="Pfam" id="PF10431">
    <property type="entry name" value="ClpB_D2-small"/>
    <property type="match status" value="1"/>
</dbReference>
<dbReference type="InterPro" id="IPR003959">
    <property type="entry name" value="ATPase_AAA_core"/>
</dbReference>
<dbReference type="Gene3D" id="1.10.8.60">
    <property type="match status" value="1"/>
</dbReference>
<dbReference type="GO" id="GO:0009376">
    <property type="term" value="C:HslUV protease complex"/>
    <property type="evidence" value="ECO:0007669"/>
    <property type="project" value="TreeGrafter"/>
</dbReference>
<dbReference type="InterPro" id="IPR019489">
    <property type="entry name" value="Clp_ATPase_C"/>
</dbReference>
<organism evidence="9 10">
    <name type="scientific">Mucilaginibacter mali</name>
    <dbReference type="NCBI Taxonomy" id="2740462"/>
    <lineage>
        <taxon>Bacteria</taxon>
        <taxon>Pseudomonadati</taxon>
        <taxon>Bacteroidota</taxon>
        <taxon>Sphingobacteriia</taxon>
        <taxon>Sphingobacteriales</taxon>
        <taxon>Sphingobacteriaceae</taxon>
        <taxon>Mucilaginibacter</taxon>
    </lineage>
</organism>
<keyword evidence="2 6" id="KW-0547">Nucleotide-binding</keyword>
<dbReference type="Gene3D" id="3.40.50.300">
    <property type="entry name" value="P-loop containing nucleotide triphosphate hydrolases"/>
    <property type="match status" value="1"/>
</dbReference>
<name>A0A7D4Q8H7_9SPHI</name>
<dbReference type="Pfam" id="PF07724">
    <property type="entry name" value="AAA_2"/>
    <property type="match status" value="1"/>
</dbReference>
<dbReference type="InterPro" id="IPR050052">
    <property type="entry name" value="ATP-dep_Clp_protease_ClpX"/>
</dbReference>
<keyword evidence="5 6" id="KW-0143">Chaperone</keyword>
<dbReference type="InterPro" id="IPR059188">
    <property type="entry name" value="Znf_CLPX-like"/>
</dbReference>
<dbReference type="GO" id="GO:0008233">
    <property type="term" value="F:peptidase activity"/>
    <property type="evidence" value="ECO:0007669"/>
    <property type="project" value="UniProtKB-KW"/>
</dbReference>
<dbReference type="InterPro" id="IPR010603">
    <property type="entry name" value="Znf_CppX_C4"/>
</dbReference>
<dbReference type="KEGG" id="mmab:HQ865_07825"/>
<evidence type="ECO:0000256" key="6">
    <source>
        <dbReference type="HAMAP-Rule" id="MF_00175"/>
    </source>
</evidence>
<dbReference type="Gene3D" id="6.20.220.10">
    <property type="entry name" value="ClpX chaperone, C4-type zinc finger domain"/>
    <property type="match status" value="1"/>
</dbReference>
<dbReference type="SUPFAM" id="SSF57716">
    <property type="entry name" value="Glucocorticoid receptor-like (DNA-binding domain)"/>
    <property type="match status" value="1"/>
</dbReference>
<dbReference type="GO" id="GO:0046983">
    <property type="term" value="F:protein dimerization activity"/>
    <property type="evidence" value="ECO:0007669"/>
    <property type="project" value="UniProtKB-UniRule"/>
</dbReference>
<dbReference type="GO" id="GO:0005524">
    <property type="term" value="F:ATP binding"/>
    <property type="evidence" value="ECO:0007669"/>
    <property type="project" value="UniProtKB-UniRule"/>
</dbReference>
<dbReference type="PANTHER" id="PTHR48102">
    <property type="entry name" value="ATP-DEPENDENT CLP PROTEASE ATP-BINDING SUBUNIT CLPX-LIKE, MITOCHONDRIAL-RELATED"/>
    <property type="match status" value="1"/>
</dbReference>
<dbReference type="RefSeq" id="WP_173414357.1">
    <property type="nucleotide sequence ID" value="NZ_CP054139.1"/>
</dbReference>
<keyword evidence="1 6" id="KW-0479">Metal-binding</keyword>
<evidence type="ECO:0000256" key="2">
    <source>
        <dbReference type="ARBA" id="ARBA00022741"/>
    </source>
</evidence>
<evidence type="ECO:0000256" key="7">
    <source>
        <dbReference type="PROSITE-ProRule" id="PRU01250"/>
    </source>
</evidence>
<comment type="subunit">
    <text evidence="6">Component of the ClpX-ClpP complex. Forms a hexameric ring that, in the presence of ATP, binds to fourteen ClpP subunits assembled into a disk-like structure with a central cavity, resembling the structure of eukaryotic proteasomes.</text>
</comment>
<keyword evidence="9" id="KW-0378">Hydrolase</keyword>
<dbReference type="PROSITE" id="PS51902">
    <property type="entry name" value="CLPX_ZB"/>
    <property type="match status" value="1"/>
</dbReference>
<dbReference type="InterPro" id="IPR004487">
    <property type="entry name" value="Clp_protease_ATP-bd_su_ClpX"/>
</dbReference>
<sequence length="413" mass="46157">MTKNSKEIRCSFCGAGKQDSLMLIAGLDAHICDKCVNQANEILAEELKIRKVKSSPSAPSILKPAEIKLHLDQYVIGQDDAKKILSVAVYNHYKRLNQRVEKDDVEIEKSNIVMVGETGTGKTLLAKTIAKILNVPFCICDATVLTEAGYVGEDVESILTRLLQSADYDVTAAEKGIVYIDEVDKIARKSDNASITRDVSGEGVQQALLKILEGTMVNVPPQGGRKHPDQKMISVNTSNILFICGGAFDGIDKKIASRLRTQTVGYKMKRDDNGEVDMKNLYKYITPQDLKSFGLIPELIGRLPVLTYLNPLDREALHNILTEPKNSLLKQYKKLFEYEGVKLEFEDDVLDFIVDKAMEFKLGARGLRSICEAIMIDAMFEFPSKKDVKRLVVNLDYARDKFEKSDIKKLKVA</sequence>
<evidence type="ECO:0000256" key="5">
    <source>
        <dbReference type="ARBA" id="ARBA00023186"/>
    </source>
</evidence>
<dbReference type="EMBL" id="CP054139">
    <property type="protein sequence ID" value="QKJ29665.1"/>
    <property type="molecule type" value="Genomic_DNA"/>
</dbReference>
<gene>
    <name evidence="6 9" type="primary">clpX</name>
    <name evidence="9" type="ORF">HQ865_07825</name>
</gene>
<comment type="similarity">
    <text evidence="6 7">Belongs to the ClpX chaperone family.</text>
</comment>
<keyword evidence="10" id="KW-1185">Reference proteome</keyword>
<dbReference type="InterPro" id="IPR046425">
    <property type="entry name" value="ClpX_bact"/>
</dbReference>
<dbReference type="Pfam" id="PF06689">
    <property type="entry name" value="zf-C4_ClpX"/>
    <property type="match status" value="1"/>
</dbReference>
<dbReference type="GO" id="GO:0051082">
    <property type="term" value="F:unfolded protein binding"/>
    <property type="evidence" value="ECO:0007669"/>
    <property type="project" value="UniProtKB-UniRule"/>
</dbReference>
<proteinExistence type="inferred from homology"/>
<evidence type="ECO:0000313" key="9">
    <source>
        <dbReference type="EMBL" id="QKJ29665.1"/>
    </source>
</evidence>
<dbReference type="PROSITE" id="PS00675">
    <property type="entry name" value="SIGMA54_INTERACT_1"/>
    <property type="match status" value="1"/>
</dbReference>
<dbReference type="HAMAP" id="MF_00175">
    <property type="entry name" value="ClpX"/>
    <property type="match status" value="1"/>
</dbReference>
<dbReference type="GO" id="GO:0140662">
    <property type="term" value="F:ATP-dependent protein folding chaperone"/>
    <property type="evidence" value="ECO:0007669"/>
    <property type="project" value="InterPro"/>
</dbReference>
<evidence type="ECO:0000313" key="10">
    <source>
        <dbReference type="Proteomes" id="UP000505355"/>
    </source>
</evidence>
<keyword evidence="4 6" id="KW-0067">ATP-binding</keyword>
<protein>
    <recommendedName>
        <fullName evidence="6">ATP-dependent Clp protease ATP-binding subunit ClpX</fullName>
    </recommendedName>
</protein>
<dbReference type="FunFam" id="3.40.50.300:FF:000005">
    <property type="entry name" value="ATP-dependent Clp protease ATP-binding subunit ClpX"/>
    <property type="match status" value="1"/>
</dbReference>
<dbReference type="InterPro" id="IPR027417">
    <property type="entry name" value="P-loop_NTPase"/>
</dbReference>
<feature type="binding site" evidence="6 7">
    <location>
        <position position="13"/>
    </location>
    <ligand>
        <name>Zn(2+)</name>
        <dbReference type="ChEBI" id="CHEBI:29105"/>
    </ligand>
</feature>
<dbReference type="InterPro" id="IPR038366">
    <property type="entry name" value="Znf_CppX_C4_sf"/>
</dbReference>
<dbReference type="InterPro" id="IPR003593">
    <property type="entry name" value="AAA+_ATPase"/>
</dbReference>
<dbReference type="Proteomes" id="UP000505355">
    <property type="component" value="Chromosome"/>
</dbReference>
<dbReference type="AlphaFoldDB" id="A0A7D4Q8H7"/>
<dbReference type="FunFam" id="1.10.8.60:FF:000002">
    <property type="entry name" value="ATP-dependent Clp protease ATP-binding subunit ClpX"/>
    <property type="match status" value="1"/>
</dbReference>
<dbReference type="GO" id="GO:0008270">
    <property type="term" value="F:zinc ion binding"/>
    <property type="evidence" value="ECO:0007669"/>
    <property type="project" value="UniProtKB-UniRule"/>
</dbReference>
<dbReference type="SUPFAM" id="SSF52540">
    <property type="entry name" value="P-loop containing nucleoside triphosphate hydrolases"/>
    <property type="match status" value="1"/>
</dbReference>
<keyword evidence="9" id="KW-0645">Protease</keyword>
<evidence type="ECO:0000256" key="1">
    <source>
        <dbReference type="ARBA" id="ARBA00022723"/>
    </source>
</evidence>
<dbReference type="InterPro" id="IPR025662">
    <property type="entry name" value="Sigma_54_int_dom_ATP-bd_1"/>
</dbReference>
<dbReference type="CDD" id="cd19497">
    <property type="entry name" value="RecA-like_ClpX"/>
    <property type="match status" value="1"/>
</dbReference>
<dbReference type="PANTHER" id="PTHR48102:SF7">
    <property type="entry name" value="ATP-DEPENDENT CLP PROTEASE ATP-BINDING SUBUNIT CLPX-LIKE, MITOCHONDRIAL"/>
    <property type="match status" value="1"/>
</dbReference>
<comment type="caution">
    <text evidence="6">Lacks conserved residue(s) required for the propagation of feature annotation.</text>
</comment>